<dbReference type="Proteomes" id="UP000721844">
    <property type="component" value="Unassembled WGS sequence"/>
</dbReference>
<reference evidence="2 3" key="1">
    <citation type="journal article" date="2021" name="Microorganisms">
        <title>Acidisoma silvae sp. nov. and Acidisomacellulosilytica sp. nov., Two Acidophilic Bacteria Isolated from Decaying Wood, Hydrolyzing Cellulose and Producing Poly-3-hydroxybutyrate.</title>
        <authorList>
            <person name="Mieszkin S."/>
            <person name="Pouder E."/>
            <person name="Uroz S."/>
            <person name="Simon-Colin C."/>
            <person name="Alain K."/>
        </authorList>
    </citation>
    <scope>NUCLEOTIDE SEQUENCE [LARGE SCALE GENOMIC DNA]</scope>
    <source>
        <strain evidence="2 3">HW T5.17</strain>
    </source>
</reference>
<keyword evidence="3" id="KW-1185">Reference proteome</keyword>
<dbReference type="RefSeq" id="WP_227305476.1">
    <property type="nucleotide sequence ID" value="NZ_JAESVA010000001.1"/>
</dbReference>
<dbReference type="InterPro" id="IPR036928">
    <property type="entry name" value="AS_sf"/>
</dbReference>
<protein>
    <submittedName>
        <fullName evidence="2">Amidase</fullName>
    </submittedName>
</protein>
<comment type="caution">
    <text evidence="2">The sequence shown here is derived from an EMBL/GenBank/DDBJ whole genome shotgun (WGS) entry which is preliminary data.</text>
</comment>
<gene>
    <name evidence="2" type="ORF">ACELLULO517_02205</name>
</gene>
<organism evidence="2 3">
    <name type="scientific">Acidisoma cellulosilyticum</name>
    <dbReference type="NCBI Taxonomy" id="2802395"/>
    <lineage>
        <taxon>Bacteria</taxon>
        <taxon>Pseudomonadati</taxon>
        <taxon>Pseudomonadota</taxon>
        <taxon>Alphaproteobacteria</taxon>
        <taxon>Acetobacterales</taxon>
        <taxon>Acidocellaceae</taxon>
        <taxon>Acidisoma</taxon>
    </lineage>
</organism>
<proteinExistence type="predicted"/>
<dbReference type="SUPFAM" id="SSF75304">
    <property type="entry name" value="Amidase signature (AS) enzymes"/>
    <property type="match status" value="1"/>
</dbReference>
<evidence type="ECO:0000259" key="1">
    <source>
        <dbReference type="Pfam" id="PF01425"/>
    </source>
</evidence>
<dbReference type="PANTHER" id="PTHR42678:SF34">
    <property type="entry name" value="OS04G0183300 PROTEIN"/>
    <property type="match status" value="1"/>
</dbReference>
<sequence>MTPPWTVRTLGAALARGDVTAEAVAELSLARIAAEDQTLNAIITPNPGVMEDARAIDRRRAAGEAVGPLAGIPVLVKDTMDMAGLPTTGGWSKLSVRAGGIDLIPRRDSAVVARMRAAGALLLGKTNVPVMSASGTNANDSWAGPTLNAIAPERAPGGSSTGSATGVAAGYAAIGLAEETGGSIQNPAAAQGLVGIKPTFGLVPNSGIMPLANSTRDVVGPVAQTVRGAAIALDVLAGYTPEDPKTVAGIGRRPLGGYAAAIRPGALQGKRLGLYGPGWRHATLSPASDALFRTACEGLKALGAELIEDPFAGSGFADLAHFVSALPYDPRGEESVVYDLDRYLAGFGPDSPINSLESLKRVTGVDPFDPSGPLGYLWELEDFRHLVANYRDPPPLTRFLAIREQYLQIFKQVMAAHRLDAMVMPQTQAEPPLLHAPEPILETAVSEINIAGLPAITVPAGLYPSGAGFGLLFVGRLWKEARLISFAAEYEAIT</sequence>
<dbReference type="Pfam" id="PF01425">
    <property type="entry name" value="Amidase"/>
    <property type="match status" value="1"/>
</dbReference>
<evidence type="ECO:0000313" key="2">
    <source>
        <dbReference type="EMBL" id="MCB8879031.1"/>
    </source>
</evidence>
<feature type="domain" description="Amidase" evidence="1">
    <location>
        <begin position="24"/>
        <end position="483"/>
    </location>
</feature>
<dbReference type="InterPro" id="IPR023631">
    <property type="entry name" value="Amidase_dom"/>
</dbReference>
<evidence type="ECO:0000313" key="3">
    <source>
        <dbReference type="Proteomes" id="UP000721844"/>
    </source>
</evidence>
<dbReference type="EMBL" id="JAESVA010000001">
    <property type="protein sequence ID" value="MCB8879031.1"/>
    <property type="molecule type" value="Genomic_DNA"/>
</dbReference>
<accession>A0A964E247</accession>
<dbReference type="AlphaFoldDB" id="A0A964E247"/>
<dbReference type="Gene3D" id="3.90.1300.10">
    <property type="entry name" value="Amidase signature (AS) domain"/>
    <property type="match status" value="1"/>
</dbReference>
<dbReference type="PANTHER" id="PTHR42678">
    <property type="entry name" value="AMIDASE"/>
    <property type="match status" value="1"/>
</dbReference>
<name>A0A964E247_9PROT</name>